<proteinExistence type="predicted"/>
<dbReference type="AlphaFoldDB" id="A0A6J8BA98"/>
<feature type="compositionally biased region" description="Basic and acidic residues" evidence="4">
    <location>
        <begin position="354"/>
        <end position="365"/>
    </location>
</feature>
<dbReference type="InterPro" id="IPR036691">
    <property type="entry name" value="Endo/exonu/phosph_ase_sf"/>
</dbReference>
<dbReference type="Gene3D" id="3.30.40.10">
    <property type="entry name" value="Zinc/RING finger domain, C3HC4 (zinc finger)"/>
    <property type="match status" value="1"/>
</dbReference>
<dbReference type="SMART" id="SM00249">
    <property type="entry name" value="PHD"/>
    <property type="match status" value="1"/>
</dbReference>
<sequence>MALVTNSREKIIVDSSTIQDNLKDNNHVKQVQNQIKTKTYSLDIDKVLQNKLESAKRTDISYKMTGGGLTVTLDLATFEFFIAAISSYYQCYPLSAGEITFQSEHDRRGVLVQKTFKVQLKNSESCTINAYTTKATLLINGKSITHFIENELPTIHHMICNTYVKKEQLQYIMDNRSTNNNMKAKCRKCNRNVITRAVQCNNCQMWVHYRCEGLRPIDIDKIENNNNTSYTCSSCPNLTSIAIESTCSSTSLQTSTCETGSISMINTTQKCLALLNSQMVTSAEILLNEERIKQICSNCDSDIQDSHETVCDSCNNVVHFTCIAQNCTPQKCEACFGLEIQDEQVKKVSSDDTLKELDNDHDDTTMKTPYGRQTETPSICFEDNIKIVVLEDTESESKRTDANSPVQNCCHQKCVTETDNLLLAMRERMTKFILRKVDAQITQLESEQIPVQSTVINNMLPKGNKNESFTKEHVHTSTSTEHRGTVRNSEAIPLATNVIRQPPHPPPAINVAYQPPQNHVSQPLQSQYYTPSNKEGKAMQQHQPPLPNNSNMFISGKTLTQRKLVPAETRNVNSDFKVYHLNILSFNCKNIKTCDPLFSEILFNYDIVLLQEHWLFDCQLPLLDNIHSDFNGVGKAVDSDDPLPPTHLPRGYGGACILWKKSIDHIITKVDCTNNRIQCIEITNTCGKDILVISVYMPCKDNRVKKLIEFVDCIEQLHSLFSQYNNTHHIAIGGDIKENIIDKSESKRYVAVRALIDDHCLYTIDLGPTFVNYKHEEISSIDYILLDKELFENNSSYLKLDSCSSLVSDHYPITCRLNIKIEHRQQSTKTLPTNRKIKRSTIDVNLYEKIVNKSLPAISSEIQSGHELTKVMTQVNTIMKNAAIESAPRSKVYRRKKQKPKIRSFKTNHASKRCKEAFAKWKANERPTSQDNKIYCDMKFAKYELRKTCRIEIALKVLNDRQEILDARTKHDQICCKLLGKKKGKLKNCISELKV</sequence>
<protein>
    <recommendedName>
        <fullName evidence="5">Zinc finger PHD-type domain-containing protein</fullName>
    </recommendedName>
</protein>
<evidence type="ECO:0000313" key="6">
    <source>
        <dbReference type="EMBL" id="CAC5379549.1"/>
    </source>
</evidence>
<evidence type="ECO:0000256" key="2">
    <source>
        <dbReference type="ARBA" id="ARBA00022771"/>
    </source>
</evidence>
<feature type="compositionally biased region" description="Polar residues" evidence="4">
    <location>
        <begin position="520"/>
        <end position="533"/>
    </location>
</feature>
<evidence type="ECO:0000313" key="7">
    <source>
        <dbReference type="Proteomes" id="UP000507470"/>
    </source>
</evidence>
<dbReference type="OrthoDB" id="7476844at2759"/>
<dbReference type="InterPro" id="IPR013083">
    <property type="entry name" value="Znf_RING/FYVE/PHD"/>
</dbReference>
<evidence type="ECO:0000256" key="1">
    <source>
        <dbReference type="ARBA" id="ARBA00022723"/>
    </source>
</evidence>
<dbReference type="SUPFAM" id="SSF57903">
    <property type="entry name" value="FYVE/PHD zinc finger"/>
    <property type="match status" value="1"/>
</dbReference>
<dbReference type="GO" id="GO:0008270">
    <property type="term" value="F:zinc ion binding"/>
    <property type="evidence" value="ECO:0007669"/>
    <property type="project" value="UniProtKB-KW"/>
</dbReference>
<keyword evidence="1" id="KW-0479">Metal-binding</keyword>
<dbReference type="InterPro" id="IPR001965">
    <property type="entry name" value="Znf_PHD"/>
</dbReference>
<dbReference type="Proteomes" id="UP000507470">
    <property type="component" value="Unassembled WGS sequence"/>
</dbReference>
<evidence type="ECO:0000256" key="3">
    <source>
        <dbReference type="ARBA" id="ARBA00022833"/>
    </source>
</evidence>
<feature type="region of interest" description="Disordered" evidence="4">
    <location>
        <begin position="354"/>
        <end position="373"/>
    </location>
</feature>
<dbReference type="SUPFAM" id="SSF56219">
    <property type="entry name" value="DNase I-like"/>
    <property type="match status" value="1"/>
</dbReference>
<name>A0A6J8BA98_MYTCO</name>
<reference evidence="6 7" key="1">
    <citation type="submission" date="2020-06" db="EMBL/GenBank/DDBJ databases">
        <authorList>
            <person name="Li R."/>
            <person name="Bekaert M."/>
        </authorList>
    </citation>
    <scope>NUCLEOTIDE SEQUENCE [LARGE SCALE GENOMIC DNA]</scope>
    <source>
        <strain evidence="7">wild</strain>
    </source>
</reference>
<organism evidence="6 7">
    <name type="scientific">Mytilus coruscus</name>
    <name type="common">Sea mussel</name>
    <dbReference type="NCBI Taxonomy" id="42192"/>
    <lineage>
        <taxon>Eukaryota</taxon>
        <taxon>Metazoa</taxon>
        <taxon>Spiralia</taxon>
        <taxon>Lophotrochozoa</taxon>
        <taxon>Mollusca</taxon>
        <taxon>Bivalvia</taxon>
        <taxon>Autobranchia</taxon>
        <taxon>Pteriomorphia</taxon>
        <taxon>Mytilida</taxon>
        <taxon>Mytiloidea</taxon>
        <taxon>Mytilidae</taxon>
        <taxon>Mytilinae</taxon>
        <taxon>Mytilus</taxon>
    </lineage>
</organism>
<keyword evidence="3" id="KW-0862">Zinc</keyword>
<gene>
    <name evidence="6" type="ORF">MCOR_15606</name>
</gene>
<dbReference type="Gene3D" id="3.60.10.10">
    <property type="entry name" value="Endonuclease/exonuclease/phosphatase"/>
    <property type="match status" value="1"/>
</dbReference>
<keyword evidence="7" id="KW-1185">Reference proteome</keyword>
<feature type="domain" description="Zinc finger PHD-type" evidence="5">
    <location>
        <begin position="185"/>
        <end position="236"/>
    </location>
</feature>
<evidence type="ECO:0000259" key="5">
    <source>
        <dbReference type="SMART" id="SM00249"/>
    </source>
</evidence>
<keyword evidence="2" id="KW-0863">Zinc-finger</keyword>
<evidence type="ECO:0000256" key="4">
    <source>
        <dbReference type="SAM" id="MobiDB-lite"/>
    </source>
</evidence>
<dbReference type="InterPro" id="IPR019786">
    <property type="entry name" value="Zinc_finger_PHD-type_CS"/>
</dbReference>
<dbReference type="PROSITE" id="PS01359">
    <property type="entry name" value="ZF_PHD_1"/>
    <property type="match status" value="1"/>
</dbReference>
<feature type="compositionally biased region" description="Polar residues" evidence="4">
    <location>
        <begin position="540"/>
        <end position="549"/>
    </location>
</feature>
<accession>A0A6J8BA98</accession>
<dbReference type="EMBL" id="CACVKT020002744">
    <property type="protein sequence ID" value="CAC5379549.1"/>
    <property type="molecule type" value="Genomic_DNA"/>
</dbReference>
<dbReference type="InterPro" id="IPR011011">
    <property type="entry name" value="Znf_FYVE_PHD"/>
</dbReference>
<feature type="region of interest" description="Disordered" evidence="4">
    <location>
        <begin position="520"/>
        <end position="549"/>
    </location>
</feature>